<dbReference type="EMBL" id="LXPE01000006">
    <property type="protein sequence ID" value="OBA27857.1"/>
    <property type="molecule type" value="Genomic_DNA"/>
</dbReference>
<evidence type="ECO:0000259" key="1">
    <source>
        <dbReference type="Pfam" id="PF23153"/>
    </source>
</evidence>
<dbReference type="Proteomes" id="UP000092321">
    <property type="component" value="Unassembled WGS sequence"/>
</dbReference>
<name>A0A1B7TGI5_9ASCO</name>
<proteinExistence type="predicted"/>
<sequence>MSPSHTSKSVNNVPLATNIANLINSTKVFLKALTRWTKKLETQKSISNHYVNLGNDFQTVVKQFTSLGIDMSNMRNVSKELRFILEKALKEEPSNESLDKYWPAIKEIIENLLNTIKLKRIELKKLVQEK</sequence>
<comment type="caution">
    <text evidence="2">The sequence shown here is derived from an EMBL/GenBank/DDBJ whole genome shotgun (WGS) entry which is preliminary data.</text>
</comment>
<feature type="non-terminal residue" evidence="2">
    <location>
        <position position="130"/>
    </location>
</feature>
<organism evidence="2 3">
    <name type="scientific">Hanseniaspora valbyensis NRRL Y-1626</name>
    <dbReference type="NCBI Taxonomy" id="766949"/>
    <lineage>
        <taxon>Eukaryota</taxon>
        <taxon>Fungi</taxon>
        <taxon>Dikarya</taxon>
        <taxon>Ascomycota</taxon>
        <taxon>Saccharomycotina</taxon>
        <taxon>Saccharomycetes</taxon>
        <taxon>Saccharomycodales</taxon>
        <taxon>Saccharomycodaceae</taxon>
        <taxon>Hanseniaspora</taxon>
    </lineage>
</organism>
<dbReference type="AlphaFoldDB" id="A0A1B7TGI5"/>
<dbReference type="InterPro" id="IPR056279">
    <property type="entry name" value="Aip3p_Bud6_N"/>
</dbReference>
<dbReference type="Pfam" id="PF23153">
    <property type="entry name" value="Aip3p_Bud6_N"/>
    <property type="match status" value="1"/>
</dbReference>
<gene>
    <name evidence="2" type="ORF">HANVADRAFT_22652</name>
</gene>
<evidence type="ECO:0000313" key="3">
    <source>
        <dbReference type="Proteomes" id="UP000092321"/>
    </source>
</evidence>
<protein>
    <recommendedName>
        <fullName evidence="1">Aip3p/Bud6 N-terminal domain-containing protein</fullName>
    </recommendedName>
</protein>
<dbReference type="OrthoDB" id="783096at2759"/>
<keyword evidence="3" id="KW-1185">Reference proteome</keyword>
<reference evidence="3" key="1">
    <citation type="journal article" date="2016" name="Proc. Natl. Acad. Sci. U.S.A.">
        <title>Comparative genomics of biotechnologically important yeasts.</title>
        <authorList>
            <person name="Riley R."/>
            <person name="Haridas S."/>
            <person name="Wolfe K.H."/>
            <person name="Lopes M.R."/>
            <person name="Hittinger C.T."/>
            <person name="Goeker M."/>
            <person name="Salamov A.A."/>
            <person name="Wisecaver J.H."/>
            <person name="Long T.M."/>
            <person name="Calvey C.H."/>
            <person name="Aerts A.L."/>
            <person name="Barry K.W."/>
            <person name="Choi C."/>
            <person name="Clum A."/>
            <person name="Coughlan A.Y."/>
            <person name="Deshpande S."/>
            <person name="Douglass A.P."/>
            <person name="Hanson S.J."/>
            <person name="Klenk H.-P."/>
            <person name="LaButti K.M."/>
            <person name="Lapidus A."/>
            <person name="Lindquist E.A."/>
            <person name="Lipzen A.M."/>
            <person name="Meier-Kolthoff J.P."/>
            <person name="Ohm R.A."/>
            <person name="Otillar R.P."/>
            <person name="Pangilinan J.L."/>
            <person name="Peng Y."/>
            <person name="Rokas A."/>
            <person name="Rosa C.A."/>
            <person name="Scheuner C."/>
            <person name="Sibirny A.A."/>
            <person name="Slot J.C."/>
            <person name="Stielow J.B."/>
            <person name="Sun H."/>
            <person name="Kurtzman C.P."/>
            <person name="Blackwell M."/>
            <person name="Grigoriev I.V."/>
            <person name="Jeffries T.W."/>
        </authorList>
    </citation>
    <scope>NUCLEOTIDE SEQUENCE [LARGE SCALE GENOMIC DNA]</scope>
    <source>
        <strain evidence="3">NRRL Y-1626</strain>
    </source>
</reference>
<feature type="domain" description="Aip3p/Bud6 N-terminal" evidence="1">
    <location>
        <begin position="18"/>
        <end position="123"/>
    </location>
</feature>
<evidence type="ECO:0000313" key="2">
    <source>
        <dbReference type="EMBL" id="OBA27857.1"/>
    </source>
</evidence>
<accession>A0A1B7TGI5</accession>